<evidence type="ECO:0000256" key="2">
    <source>
        <dbReference type="PROSITE-ProRule" id="PRU00335"/>
    </source>
</evidence>
<dbReference type="InterPro" id="IPR001647">
    <property type="entry name" value="HTH_TetR"/>
</dbReference>
<dbReference type="InterPro" id="IPR040804">
    <property type="entry name" value="TetR_C_18"/>
</dbReference>
<accession>A0A560F1K4</accession>
<evidence type="ECO:0000256" key="1">
    <source>
        <dbReference type="ARBA" id="ARBA00023125"/>
    </source>
</evidence>
<sequence length="210" mass="22873">MPDRASPRISSRKQPQQARSAGLVATILEAAVQVLAKEGAARFTTARVAEKAGVSVGSLYQYFPNKAAILFRLQSDEWRQTADMLRAILEDRGRPPLDRVRTLVHAFLKSECDEAAMRVALDDAAPLYRDAPEARTARASADGVVAAFMREAVPNATDAVRAMAGDLLKTTMSQVGKHYSETPRTDAEIAAYADAMADMFCAYLRSLDHA</sequence>
<feature type="domain" description="HTH tetR-type" evidence="3">
    <location>
        <begin position="21"/>
        <end position="81"/>
    </location>
</feature>
<dbReference type="GO" id="GO:0000976">
    <property type="term" value="F:transcription cis-regulatory region binding"/>
    <property type="evidence" value="ECO:0007669"/>
    <property type="project" value="TreeGrafter"/>
</dbReference>
<dbReference type="OrthoDB" id="9808189at2"/>
<evidence type="ECO:0000313" key="4">
    <source>
        <dbReference type="EMBL" id="TWB15498.1"/>
    </source>
</evidence>
<dbReference type="InterPro" id="IPR050109">
    <property type="entry name" value="HTH-type_TetR-like_transc_reg"/>
</dbReference>
<comment type="caution">
    <text evidence="4">The sequence shown here is derived from an EMBL/GenBank/DDBJ whole genome shotgun (WGS) entry which is preliminary data.</text>
</comment>
<feature type="DNA-binding region" description="H-T-H motif" evidence="2">
    <location>
        <begin position="44"/>
        <end position="63"/>
    </location>
</feature>
<dbReference type="Gene3D" id="1.10.357.10">
    <property type="entry name" value="Tetracycline Repressor, domain 2"/>
    <property type="match status" value="1"/>
</dbReference>
<dbReference type="Proteomes" id="UP000319859">
    <property type="component" value="Unassembled WGS sequence"/>
</dbReference>
<evidence type="ECO:0000313" key="5">
    <source>
        <dbReference type="Proteomes" id="UP000319859"/>
    </source>
</evidence>
<evidence type="ECO:0000259" key="3">
    <source>
        <dbReference type="PROSITE" id="PS50977"/>
    </source>
</evidence>
<dbReference type="EMBL" id="VITN01000014">
    <property type="protein sequence ID" value="TWB15498.1"/>
    <property type="molecule type" value="Genomic_DNA"/>
</dbReference>
<name>A0A560F1K4_9PROT</name>
<dbReference type="Pfam" id="PF00440">
    <property type="entry name" value="TetR_N"/>
    <property type="match status" value="1"/>
</dbReference>
<dbReference type="AlphaFoldDB" id="A0A560F1K4"/>
<dbReference type="GO" id="GO:0003700">
    <property type="term" value="F:DNA-binding transcription factor activity"/>
    <property type="evidence" value="ECO:0007669"/>
    <property type="project" value="TreeGrafter"/>
</dbReference>
<dbReference type="SUPFAM" id="SSF46689">
    <property type="entry name" value="Homeodomain-like"/>
    <property type="match status" value="1"/>
</dbReference>
<dbReference type="Pfam" id="PF17923">
    <property type="entry name" value="TetR_C_18"/>
    <property type="match status" value="1"/>
</dbReference>
<organism evidence="4 5">
    <name type="scientific">Nitrospirillum amazonense</name>
    <dbReference type="NCBI Taxonomy" id="28077"/>
    <lineage>
        <taxon>Bacteria</taxon>
        <taxon>Pseudomonadati</taxon>
        <taxon>Pseudomonadota</taxon>
        <taxon>Alphaproteobacteria</taxon>
        <taxon>Rhodospirillales</taxon>
        <taxon>Azospirillaceae</taxon>
        <taxon>Nitrospirillum</taxon>
    </lineage>
</organism>
<keyword evidence="1 2" id="KW-0238">DNA-binding</keyword>
<proteinExistence type="predicted"/>
<dbReference type="RefSeq" id="WP_145751677.1">
    <property type="nucleotide sequence ID" value="NZ_VITN01000014.1"/>
</dbReference>
<dbReference type="PROSITE" id="PS50977">
    <property type="entry name" value="HTH_TETR_2"/>
    <property type="match status" value="1"/>
</dbReference>
<protein>
    <submittedName>
        <fullName evidence="4">TetR family transcriptional regulator</fullName>
    </submittedName>
</protein>
<dbReference type="InterPro" id="IPR009057">
    <property type="entry name" value="Homeodomain-like_sf"/>
</dbReference>
<dbReference type="PANTHER" id="PTHR30055:SF201">
    <property type="entry name" value="TRANSCRIPTIONAL REGULATORY PROTEIN"/>
    <property type="match status" value="1"/>
</dbReference>
<dbReference type="PANTHER" id="PTHR30055">
    <property type="entry name" value="HTH-TYPE TRANSCRIPTIONAL REGULATOR RUTR"/>
    <property type="match status" value="1"/>
</dbReference>
<dbReference type="PRINTS" id="PR00455">
    <property type="entry name" value="HTHTETR"/>
</dbReference>
<gene>
    <name evidence="4" type="ORF">FBZ89_11491</name>
</gene>
<reference evidence="4 5" key="1">
    <citation type="submission" date="2019-06" db="EMBL/GenBank/DDBJ databases">
        <title>Genomic Encyclopedia of Type Strains, Phase IV (KMG-V): Genome sequencing to study the core and pangenomes of soil and plant-associated prokaryotes.</title>
        <authorList>
            <person name="Whitman W."/>
        </authorList>
    </citation>
    <scope>NUCLEOTIDE SEQUENCE [LARGE SCALE GENOMIC DNA]</scope>
    <source>
        <strain evidence="4 5">BR 11880</strain>
    </source>
</reference>